<sequence length="350" mass="39844">MQGGNAERKNRVDAYIQRIKFSEITGHGETDKRIEYLWNLAMSTVYNNTKLSMKYITLIKKITKNTLLLDNVCCHYCNLIYIPFYNCEIKHIDQKNSIRYICFLCKRKRQHTLRNYKNKVNNAPLKNSDGLNVRSNPSIWGLFLINEIDNYAVKKETPGDQTGDVKAKDNLQGNIPLGGVNAEEDFPGDNPEEDPPHLDNNPTDEPINEAIALDRIKDLFTIDYGTSSCTIKREILPPMIQSNSCGKNNNFKNLNSSGQHSNVQKKRKHDGSIKWEEESDTVKEATKVDPLSNVQERDAPNKPPIPNRVNSAKRSNVTNLGKNIPSLGNTDNYLNLNKSKKKRKNILDIL</sequence>
<evidence type="ECO:0000313" key="3">
    <source>
        <dbReference type="Proteomes" id="UP000030640"/>
    </source>
</evidence>
<organism evidence="2 3">
    <name type="scientific">Plasmodium inui San Antonio 1</name>
    <dbReference type="NCBI Taxonomy" id="1237626"/>
    <lineage>
        <taxon>Eukaryota</taxon>
        <taxon>Sar</taxon>
        <taxon>Alveolata</taxon>
        <taxon>Apicomplexa</taxon>
        <taxon>Aconoidasida</taxon>
        <taxon>Haemosporida</taxon>
        <taxon>Plasmodiidae</taxon>
        <taxon>Plasmodium</taxon>
        <taxon>Plasmodium (Plasmodium)</taxon>
    </lineage>
</organism>
<accession>W7A2M4</accession>
<name>W7A2M4_9APIC</name>
<feature type="compositionally biased region" description="Polar residues" evidence="1">
    <location>
        <begin position="308"/>
        <end position="329"/>
    </location>
</feature>
<feature type="region of interest" description="Disordered" evidence="1">
    <location>
        <begin position="250"/>
        <end position="329"/>
    </location>
</feature>
<dbReference type="OrthoDB" id="377379at2759"/>
<dbReference type="RefSeq" id="XP_008817906.1">
    <property type="nucleotide sequence ID" value="XM_008819684.1"/>
</dbReference>
<dbReference type="Proteomes" id="UP000030640">
    <property type="component" value="Unassembled WGS sequence"/>
</dbReference>
<keyword evidence="3" id="KW-1185">Reference proteome</keyword>
<feature type="region of interest" description="Disordered" evidence="1">
    <location>
        <begin position="155"/>
        <end position="205"/>
    </location>
</feature>
<feature type="compositionally biased region" description="Basic and acidic residues" evidence="1">
    <location>
        <begin position="270"/>
        <end position="287"/>
    </location>
</feature>
<protein>
    <submittedName>
        <fullName evidence="2">Uncharacterized protein</fullName>
    </submittedName>
</protein>
<proteinExistence type="predicted"/>
<dbReference type="AlphaFoldDB" id="W7A2M4"/>
<feature type="compositionally biased region" description="Polar residues" evidence="1">
    <location>
        <begin position="250"/>
        <end position="262"/>
    </location>
</feature>
<feature type="compositionally biased region" description="Basic and acidic residues" evidence="1">
    <location>
        <begin position="155"/>
        <end position="169"/>
    </location>
</feature>
<dbReference type="GeneID" id="20039373"/>
<dbReference type="VEuPathDB" id="PlasmoDB:C922_04099"/>
<evidence type="ECO:0000313" key="2">
    <source>
        <dbReference type="EMBL" id="EUD65593.1"/>
    </source>
</evidence>
<dbReference type="EMBL" id="KI965478">
    <property type="protein sequence ID" value="EUD65593.1"/>
    <property type="molecule type" value="Genomic_DNA"/>
</dbReference>
<gene>
    <name evidence="2" type="ORF">C922_04099</name>
</gene>
<reference evidence="2 3" key="1">
    <citation type="submission" date="2013-02" db="EMBL/GenBank/DDBJ databases">
        <title>The Genome Sequence of Plasmodium inui San Antonio 1.</title>
        <authorList>
            <consortium name="The Broad Institute Genome Sequencing Platform"/>
            <consortium name="The Broad Institute Genome Sequencing Center for Infectious Disease"/>
            <person name="Neafsey D."/>
            <person name="Cheeseman I."/>
            <person name="Volkman S."/>
            <person name="Adams J."/>
            <person name="Walker B."/>
            <person name="Young S.K."/>
            <person name="Zeng Q."/>
            <person name="Gargeya S."/>
            <person name="Fitzgerald M."/>
            <person name="Haas B."/>
            <person name="Abouelleil A."/>
            <person name="Alvarado L."/>
            <person name="Arachchi H.M."/>
            <person name="Berlin A.M."/>
            <person name="Chapman S.B."/>
            <person name="Dewar J."/>
            <person name="Goldberg J."/>
            <person name="Griggs A."/>
            <person name="Gujja S."/>
            <person name="Hansen M."/>
            <person name="Howarth C."/>
            <person name="Imamovic A."/>
            <person name="Larimer J."/>
            <person name="McCowan C."/>
            <person name="Murphy C."/>
            <person name="Neiman D."/>
            <person name="Pearson M."/>
            <person name="Priest M."/>
            <person name="Roberts A."/>
            <person name="Saif S."/>
            <person name="Shea T."/>
            <person name="Sisk P."/>
            <person name="Sykes S."/>
            <person name="Wortman J."/>
            <person name="Nusbaum C."/>
            <person name="Birren B."/>
        </authorList>
    </citation>
    <scope>NUCLEOTIDE SEQUENCE [LARGE SCALE GENOMIC DNA]</scope>
    <source>
        <strain evidence="2 3">San Antonio 1</strain>
    </source>
</reference>
<feature type="compositionally biased region" description="Acidic residues" evidence="1">
    <location>
        <begin position="182"/>
        <end position="193"/>
    </location>
</feature>
<evidence type="ECO:0000256" key="1">
    <source>
        <dbReference type="SAM" id="MobiDB-lite"/>
    </source>
</evidence>